<keyword evidence="2" id="KW-0547">Nucleotide-binding</keyword>
<evidence type="ECO:0000313" key="6">
    <source>
        <dbReference type="Proteomes" id="UP000253303"/>
    </source>
</evidence>
<evidence type="ECO:0000256" key="3">
    <source>
        <dbReference type="ARBA" id="ARBA00022840"/>
    </source>
</evidence>
<dbReference type="InterPro" id="IPR008909">
    <property type="entry name" value="DALR_anticod-bd"/>
</dbReference>
<evidence type="ECO:0000256" key="2">
    <source>
        <dbReference type="ARBA" id="ARBA00022741"/>
    </source>
</evidence>
<gene>
    <name evidence="5" type="ORF">DP939_38245</name>
</gene>
<organism evidence="5 6">
    <name type="scientific">Spongiactinospora rosea</name>
    <dbReference type="NCBI Taxonomy" id="2248750"/>
    <lineage>
        <taxon>Bacteria</taxon>
        <taxon>Bacillati</taxon>
        <taxon>Actinomycetota</taxon>
        <taxon>Actinomycetes</taxon>
        <taxon>Streptosporangiales</taxon>
        <taxon>Streptosporangiaceae</taxon>
        <taxon>Spongiactinospora</taxon>
    </lineage>
</organism>
<dbReference type="SUPFAM" id="SSF47323">
    <property type="entry name" value="Anticodon-binding domain of a subclass of class I aminoacyl-tRNA synthetases"/>
    <property type="match status" value="1"/>
</dbReference>
<keyword evidence="3" id="KW-0067">ATP-binding</keyword>
<reference evidence="5 6" key="1">
    <citation type="submission" date="2018-06" db="EMBL/GenBank/DDBJ databases">
        <title>Sphaerisporangium craniellae sp. nov., isolated from a marine sponge in the South China Sea.</title>
        <authorList>
            <person name="Li L."/>
        </authorList>
    </citation>
    <scope>NUCLEOTIDE SEQUENCE [LARGE SCALE GENOMIC DNA]</scope>
    <source>
        <strain evidence="5 6">LHW63015</strain>
    </source>
</reference>
<sequence length="214" mass="22877">MRIALLARLLGGTPRPSGSWEREAVYLAPAPGPGAAERLREVPGIAAVRPGPGRLLEIVVTTPGEIVTEFRPEALGFTPFQARWPDFPRTWDNPGFVVRYAHARAVAAGRWARDLGVPLGDFRSETLCGALDRAVLRVLAELPSRRERAEPGWAGYLERLALAYHDAHEGAPAVPVGDGAAEPVHTARVRLAGAVRLVLAGGLAANGRTAPDRL</sequence>
<evidence type="ECO:0000259" key="4">
    <source>
        <dbReference type="SMART" id="SM00836"/>
    </source>
</evidence>
<proteinExistence type="predicted"/>
<dbReference type="GO" id="GO:0006420">
    <property type="term" value="P:arginyl-tRNA aminoacylation"/>
    <property type="evidence" value="ECO:0007669"/>
    <property type="project" value="InterPro"/>
</dbReference>
<evidence type="ECO:0000256" key="1">
    <source>
        <dbReference type="ARBA" id="ARBA00022598"/>
    </source>
</evidence>
<comment type="caution">
    <text evidence="5">The sequence shown here is derived from an EMBL/GenBank/DDBJ whole genome shotgun (WGS) entry which is preliminary data.</text>
</comment>
<dbReference type="GO" id="GO:0005524">
    <property type="term" value="F:ATP binding"/>
    <property type="evidence" value="ECO:0007669"/>
    <property type="project" value="UniProtKB-KW"/>
</dbReference>
<dbReference type="Gene3D" id="1.10.730.10">
    <property type="entry name" value="Isoleucyl-tRNA Synthetase, Domain 1"/>
    <property type="match status" value="1"/>
</dbReference>
<dbReference type="EMBL" id="QMEY01000028">
    <property type="protein sequence ID" value="RBQ14812.1"/>
    <property type="molecule type" value="Genomic_DNA"/>
</dbReference>
<dbReference type="Proteomes" id="UP000253303">
    <property type="component" value="Unassembled WGS sequence"/>
</dbReference>
<dbReference type="GO" id="GO:0004814">
    <property type="term" value="F:arginine-tRNA ligase activity"/>
    <property type="evidence" value="ECO:0007669"/>
    <property type="project" value="InterPro"/>
</dbReference>
<keyword evidence="1" id="KW-0436">Ligase</keyword>
<feature type="domain" description="DALR anticodon binding" evidence="4">
    <location>
        <begin position="98"/>
        <end position="214"/>
    </location>
</feature>
<evidence type="ECO:0000313" key="5">
    <source>
        <dbReference type="EMBL" id="RBQ14812.1"/>
    </source>
</evidence>
<keyword evidence="6" id="KW-1185">Reference proteome</keyword>
<name>A0A366LNS1_9ACTN</name>
<protein>
    <submittedName>
        <fullName evidence="5">Anticodon-binding protein</fullName>
    </submittedName>
</protein>
<dbReference type="RefSeq" id="WP_113985727.1">
    <property type="nucleotide sequence ID" value="NZ_QMEY01000028.1"/>
</dbReference>
<dbReference type="OrthoDB" id="9803211at2"/>
<dbReference type="SMART" id="SM00836">
    <property type="entry name" value="DALR_1"/>
    <property type="match status" value="1"/>
</dbReference>
<dbReference type="AlphaFoldDB" id="A0A366LNS1"/>
<dbReference type="InterPro" id="IPR009080">
    <property type="entry name" value="tRNAsynth_Ia_anticodon-bd"/>
</dbReference>
<accession>A0A366LNS1</accession>